<evidence type="ECO:0000256" key="1">
    <source>
        <dbReference type="SAM" id="MobiDB-lite"/>
    </source>
</evidence>
<gene>
    <name evidence="2" type="ORF">N657DRAFT_136473</name>
</gene>
<name>A0AAN6Z0P3_9PEZI</name>
<dbReference type="EMBL" id="MU853235">
    <property type="protein sequence ID" value="KAK4121101.1"/>
    <property type="molecule type" value="Genomic_DNA"/>
</dbReference>
<accession>A0AAN6Z0P3</accession>
<reference evidence="2" key="2">
    <citation type="submission" date="2023-05" db="EMBL/GenBank/DDBJ databases">
        <authorList>
            <consortium name="Lawrence Berkeley National Laboratory"/>
            <person name="Steindorff A."/>
            <person name="Hensen N."/>
            <person name="Bonometti L."/>
            <person name="Westerberg I."/>
            <person name="Brannstrom I.O."/>
            <person name="Guillou S."/>
            <person name="Cros-Aarteil S."/>
            <person name="Calhoun S."/>
            <person name="Haridas S."/>
            <person name="Kuo A."/>
            <person name="Mondo S."/>
            <person name="Pangilinan J."/>
            <person name="Riley R."/>
            <person name="Labutti K."/>
            <person name="Andreopoulos B."/>
            <person name="Lipzen A."/>
            <person name="Chen C."/>
            <person name="Yanf M."/>
            <person name="Daum C."/>
            <person name="Ng V."/>
            <person name="Clum A."/>
            <person name="Ohm R."/>
            <person name="Martin F."/>
            <person name="Silar P."/>
            <person name="Natvig D."/>
            <person name="Lalanne C."/>
            <person name="Gautier V."/>
            <person name="Ament-Velasquez S.L."/>
            <person name="Kruys A."/>
            <person name="Hutchinson M.I."/>
            <person name="Powell A.J."/>
            <person name="Barry K."/>
            <person name="Miller A.N."/>
            <person name="Grigoriev I.V."/>
            <person name="Debuchy R."/>
            <person name="Gladieux P."/>
            <person name="Thoren M.H."/>
            <person name="Johannesson H."/>
        </authorList>
    </citation>
    <scope>NUCLEOTIDE SEQUENCE</scope>
    <source>
        <strain evidence="2">CBS 731.68</strain>
    </source>
</reference>
<feature type="region of interest" description="Disordered" evidence="1">
    <location>
        <begin position="1"/>
        <end position="43"/>
    </location>
</feature>
<sequence length="126" mass="14150">MDSSPPHRASPVQLPSPLQQLPIGLKHMSNDDSETGPKQRPQLRYHDMEHQLERTGQICKSDPQRHVPFRAVLSPVGNSYCKNMKSTAREGTSYTQISPVHTPRAWLRFRPANLPPSSPKPIPSPI</sequence>
<proteinExistence type="predicted"/>
<evidence type="ECO:0000313" key="3">
    <source>
        <dbReference type="Proteomes" id="UP001302602"/>
    </source>
</evidence>
<dbReference type="RefSeq" id="XP_062644872.1">
    <property type="nucleotide sequence ID" value="XM_062785913.1"/>
</dbReference>
<reference evidence="2" key="1">
    <citation type="journal article" date="2023" name="Mol. Phylogenet. Evol.">
        <title>Genome-scale phylogeny and comparative genomics of the fungal order Sordariales.</title>
        <authorList>
            <person name="Hensen N."/>
            <person name="Bonometti L."/>
            <person name="Westerberg I."/>
            <person name="Brannstrom I.O."/>
            <person name="Guillou S."/>
            <person name="Cros-Aarteil S."/>
            <person name="Calhoun S."/>
            <person name="Haridas S."/>
            <person name="Kuo A."/>
            <person name="Mondo S."/>
            <person name="Pangilinan J."/>
            <person name="Riley R."/>
            <person name="LaButti K."/>
            <person name="Andreopoulos B."/>
            <person name="Lipzen A."/>
            <person name="Chen C."/>
            <person name="Yan M."/>
            <person name="Daum C."/>
            <person name="Ng V."/>
            <person name="Clum A."/>
            <person name="Steindorff A."/>
            <person name="Ohm R.A."/>
            <person name="Martin F."/>
            <person name="Silar P."/>
            <person name="Natvig D.O."/>
            <person name="Lalanne C."/>
            <person name="Gautier V."/>
            <person name="Ament-Velasquez S.L."/>
            <person name="Kruys A."/>
            <person name="Hutchinson M.I."/>
            <person name="Powell A.J."/>
            <person name="Barry K."/>
            <person name="Miller A.N."/>
            <person name="Grigoriev I.V."/>
            <person name="Debuchy R."/>
            <person name="Gladieux P."/>
            <person name="Hiltunen Thoren M."/>
            <person name="Johannesson H."/>
        </authorList>
    </citation>
    <scope>NUCLEOTIDE SEQUENCE</scope>
    <source>
        <strain evidence="2">CBS 731.68</strain>
    </source>
</reference>
<dbReference type="GeneID" id="87822679"/>
<keyword evidence="3" id="KW-1185">Reference proteome</keyword>
<dbReference type="Proteomes" id="UP001302602">
    <property type="component" value="Unassembled WGS sequence"/>
</dbReference>
<organism evidence="2 3">
    <name type="scientific">Parathielavia appendiculata</name>
    <dbReference type="NCBI Taxonomy" id="2587402"/>
    <lineage>
        <taxon>Eukaryota</taxon>
        <taxon>Fungi</taxon>
        <taxon>Dikarya</taxon>
        <taxon>Ascomycota</taxon>
        <taxon>Pezizomycotina</taxon>
        <taxon>Sordariomycetes</taxon>
        <taxon>Sordariomycetidae</taxon>
        <taxon>Sordariales</taxon>
        <taxon>Chaetomiaceae</taxon>
        <taxon>Parathielavia</taxon>
    </lineage>
</organism>
<protein>
    <submittedName>
        <fullName evidence="2">Uncharacterized protein</fullName>
    </submittedName>
</protein>
<evidence type="ECO:0000313" key="2">
    <source>
        <dbReference type="EMBL" id="KAK4121101.1"/>
    </source>
</evidence>
<feature type="compositionally biased region" description="Low complexity" evidence="1">
    <location>
        <begin position="13"/>
        <end position="22"/>
    </location>
</feature>
<comment type="caution">
    <text evidence="2">The sequence shown here is derived from an EMBL/GenBank/DDBJ whole genome shotgun (WGS) entry which is preliminary data.</text>
</comment>
<dbReference type="AlphaFoldDB" id="A0AAN6Z0P3"/>